<dbReference type="GO" id="GO:0016279">
    <property type="term" value="F:protein-lysine N-methyltransferase activity"/>
    <property type="evidence" value="ECO:0007669"/>
    <property type="project" value="TreeGrafter"/>
</dbReference>
<dbReference type="InterPro" id="IPR050600">
    <property type="entry name" value="SETD3_SETD6_MTase"/>
</dbReference>
<gene>
    <name evidence="2" type="ORF">HU200_056426</name>
</gene>
<reference evidence="2" key="1">
    <citation type="submission" date="2020-07" db="EMBL/GenBank/DDBJ databases">
        <title>Genome sequence and genetic diversity analysis of an under-domesticated orphan crop, white fonio (Digitaria exilis).</title>
        <authorList>
            <person name="Bennetzen J.L."/>
            <person name="Chen S."/>
            <person name="Ma X."/>
            <person name="Wang X."/>
            <person name="Yssel A.E.J."/>
            <person name="Chaluvadi S.R."/>
            <person name="Johnson M."/>
            <person name="Gangashetty P."/>
            <person name="Hamidou F."/>
            <person name="Sanogo M.D."/>
            <person name="Zwaenepoel A."/>
            <person name="Wallace J."/>
            <person name="Van De Peer Y."/>
            <person name="Van Deynze A."/>
        </authorList>
    </citation>
    <scope>NUCLEOTIDE SEQUENCE</scope>
    <source>
        <tissue evidence="2">Leaves</tissue>
    </source>
</reference>
<evidence type="ECO:0000313" key="2">
    <source>
        <dbReference type="EMBL" id="KAF8662224.1"/>
    </source>
</evidence>
<dbReference type="PANTHER" id="PTHR13271:SF55">
    <property type="entry name" value="SET DOMAIN-CONTAINING PROTEIN"/>
    <property type="match status" value="1"/>
</dbReference>
<comment type="caution">
    <text evidence="2">The sequence shown here is derived from an EMBL/GenBank/DDBJ whole genome shotgun (WGS) entry which is preliminary data.</text>
</comment>
<dbReference type="Gene3D" id="3.90.1410.10">
    <property type="entry name" value="set domain protein methyltransferase, domain 1"/>
    <property type="match status" value="1"/>
</dbReference>
<dbReference type="Proteomes" id="UP000636709">
    <property type="component" value="Unassembled WGS sequence"/>
</dbReference>
<dbReference type="AlphaFoldDB" id="A0A835AH49"/>
<proteinExistence type="predicted"/>
<accession>A0A835AH49</accession>
<evidence type="ECO:0000256" key="1">
    <source>
        <dbReference type="SAM" id="MobiDB-lite"/>
    </source>
</evidence>
<keyword evidence="3" id="KW-1185">Reference proteome</keyword>
<protein>
    <recommendedName>
        <fullName evidence="4">SET domain-containing protein</fullName>
    </recommendedName>
</protein>
<dbReference type="EMBL" id="JACEFO010002381">
    <property type="protein sequence ID" value="KAF8662224.1"/>
    <property type="molecule type" value="Genomic_DNA"/>
</dbReference>
<dbReference type="CDD" id="cd10527">
    <property type="entry name" value="SET_LSMT"/>
    <property type="match status" value="1"/>
</dbReference>
<feature type="compositionally biased region" description="Low complexity" evidence="1">
    <location>
        <begin position="237"/>
        <end position="250"/>
    </location>
</feature>
<dbReference type="PANTHER" id="PTHR13271">
    <property type="entry name" value="UNCHARACTERIZED PUTATIVE METHYLTRANSFERASE"/>
    <property type="match status" value="1"/>
</dbReference>
<feature type="region of interest" description="Disordered" evidence="1">
    <location>
        <begin position="209"/>
        <end position="250"/>
    </location>
</feature>
<dbReference type="InterPro" id="IPR046341">
    <property type="entry name" value="SET_dom_sf"/>
</dbReference>
<organism evidence="2 3">
    <name type="scientific">Digitaria exilis</name>
    <dbReference type="NCBI Taxonomy" id="1010633"/>
    <lineage>
        <taxon>Eukaryota</taxon>
        <taxon>Viridiplantae</taxon>
        <taxon>Streptophyta</taxon>
        <taxon>Embryophyta</taxon>
        <taxon>Tracheophyta</taxon>
        <taxon>Spermatophyta</taxon>
        <taxon>Magnoliopsida</taxon>
        <taxon>Liliopsida</taxon>
        <taxon>Poales</taxon>
        <taxon>Poaceae</taxon>
        <taxon>PACMAD clade</taxon>
        <taxon>Panicoideae</taxon>
        <taxon>Panicodae</taxon>
        <taxon>Paniceae</taxon>
        <taxon>Anthephorinae</taxon>
        <taxon>Digitaria</taxon>
    </lineage>
</organism>
<dbReference type="SUPFAM" id="SSF82199">
    <property type="entry name" value="SET domain"/>
    <property type="match status" value="1"/>
</dbReference>
<evidence type="ECO:0008006" key="4">
    <source>
        <dbReference type="Google" id="ProtNLM"/>
    </source>
</evidence>
<dbReference type="OrthoDB" id="42889at2759"/>
<name>A0A835AH49_9POAL</name>
<evidence type="ECO:0000313" key="3">
    <source>
        <dbReference type="Proteomes" id="UP000636709"/>
    </source>
</evidence>
<sequence length="559" mass="61959">MAAAADDDAKLESFLQWFQANGADLRGCTIRACGGGKGFGVFATAAPEPGTTHGVVLVVPLDLAITPMRVLQDPLIGPRCRALFEEGGVDDRLLVMLFLMAERRRPGSLWKPYLDMLPSTFGSSLWFSEEELAELEGTTLYRATVIQRKSLQSSFDEKVKGLVEELLHVDESVSSTEVVFEDFLWANSIFWTRALNIPLPHSYVFPGSCGDQQRSHDDDDVCESSLPAQQETDITVKDSSSSADENSKSSNTESIWVEGLVPGIDFCNHNVKASATWEVDSVGNVSGVPASMYLMLADKSSVEAGAEIYINYGNKGNEELLYLYGFVVDNNPDDYLMVHYPVEALRQIQCADIKMKLLEIQKGELRCLLPRSLLDNGFFGSRSNEDKDNMKNTSHFSSYSWSGQRKVPSYLHKIAFPQEFMSTLRTIAMQEHELEQVASLLGEVGSNEDSEPSDAEIQSAVWEVCGDQGALGLLVDLLRVKMTGLEEGSGTEASDTELLEQFDSMHSEDYAGGSDKNSERKSNINTRSCIVYRRGQKQLTRLFLKEAEYILELSAKEQT</sequence>